<dbReference type="EMBL" id="OU015566">
    <property type="protein sequence ID" value="CAG5104781.1"/>
    <property type="molecule type" value="Genomic_DNA"/>
</dbReference>
<feature type="region of interest" description="Disordered" evidence="1">
    <location>
        <begin position="288"/>
        <end position="316"/>
    </location>
</feature>
<keyword evidence="3" id="KW-1185">Reference proteome</keyword>
<organism evidence="2 3">
    <name type="scientific">Oikopleura dioica</name>
    <name type="common">Tunicate</name>
    <dbReference type="NCBI Taxonomy" id="34765"/>
    <lineage>
        <taxon>Eukaryota</taxon>
        <taxon>Metazoa</taxon>
        <taxon>Chordata</taxon>
        <taxon>Tunicata</taxon>
        <taxon>Appendicularia</taxon>
        <taxon>Copelata</taxon>
        <taxon>Oikopleuridae</taxon>
        <taxon>Oikopleura</taxon>
    </lineage>
</organism>
<proteinExistence type="predicted"/>
<evidence type="ECO:0000256" key="1">
    <source>
        <dbReference type="SAM" id="MobiDB-lite"/>
    </source>
</evidence>
<feature type="compositionally biased region" description="Low complexity" evidence="1">
    <location>
        <begin position="291"/>
        <end position="309"/>
    </location>
</feature>
<dbReference type="Proteomes" id="UP001158576">
    <property type="component" value="Chromosome 1"/>
</dbReference>
<name>A0ABN7SRR5_OIKDI</name>
<evidence type="ECO:0000313" key="2">
    <source>
        <dbReference type="EMBL" id="CAG5104781.1"/>
    </source>
</evidence>
<gene>
    <name evidence="2" type="ORF">OKIOD_LOCUS10300</name>
</gene>
<protein>
    <submittedName>
        <fullName evidence="2">Oidioi.mRNA.OKI2018_I69.chr1.g1535.t1.cds</fullName>
    </submittedName>
</protein>
<evidence type="ECO:0000313" key="3">
    <source>
        <dbReference type="Proteomes" id="UP001158576"/>
    </source>
</evidence>
<accession>A0ABN7SRR5</accession>
<reference evidence="2 3" key="1">
    <citation type="submission" date="2021-04" db="EMBL/GenBank/DDBJ databases">
        <authorList>
            <person name="Bliznina A."/>
        </authorList>
    </citation>
    <scope>NUCLEOTIDE SEQUENCE [LARGE SCALE GENOMIC DNA]</scope>
</reference>
<sequence>MKLSVAVISAALAAREPDAGRRLAKITEKANELLGYSEDSSASDRKKEQVAKWIGKMLDSMNKIDVSACPVPGVDEDRFAVDDDFSELCEGSGKLPSMMRSYARKFGCDDGFPKKKFLDRFVRKSHKLKNVIRKAGKCPGGVVPDPSDPTDAPVTSSPIASACPENFWADCDDLDNTEIYFTNEWTCRNCFRVRATYGQNTNFNSYFSAARGDFVSVRFTEPVVWQTWNHPVSAVTEVGNDNTFKIDFKPDGNFMSGMLFEGNLQTSDDDLFVDGNWIIESAQHCRCRPGTTTTPTTTPDTTPDTTPETPETPPPCGNAFNEVEYYVDCDDQTWTTIKIEQREIEGDLLQLTMYQDRVALGSNFINPLSAYSGPITVYGSNPFHSSASLFKIRNFWHTSEPYIGPPCVPVDPCVGLDNCETYIDSCMIAPFAGNQIATTNGYEQFKISAEVRCTDRRAPTWENVLHVNTGTSREVFGDRYFTIWKKQGSVNEIRIVAPVLGNPNDELNAYVNCEEGWHTFAVQQTAVDRRQMNVEILFDGEVIESQLVRKQDVFNGSLNVEVASDFGWPAATDHYVRNFIHQDLSCPDPCFGEENCETFVDACEIFPSASNQLSTIQASANFKASIDIQCNHNMDMGRWLNIFHMSAGGEAGNPGDRFFAAWRQPNDQRLYFARGVPHGGFAEYKNVDCVDGEWNTYTLEQRQDEDSPDTVRMTFSIDDEVVTNNVYPTSDVFTGSVDVFSSRKSNPADVASEFAVRNFFYQTFEEVEPRVCEDRSDPCDGLEDCQTFIDSCIANPSASNNLGSIETTENFRTSIDIQCNHGMDMGRWLNIFHISAGGEAGSPGDRFFAGWRKPNEQQLYFALGVPEGGFAQYKTFDCVDQEWNTYVLEQRQDSSNPNIVVLTFSIDGNEIASYSYATSAVLSGTNVDVFSSRKTALVDVAWNFAVRNFYHQYFALDVPAPCTATDPCQDEDDCQTFINSCEAFPAASNQLGSINTSVNFRTSIDIQCSHSMENGRWRNIFHISAGNEAGSPGDRFFAAWKRPNNQQLYFALGVPEGGFAQYQTLDCVDGEWNTYALEQRQNEVNPNMVELVFTKDDVEIASYNYESAAVLSDTNVDVFLSRKSRNDDVAWKYPVRNFFHKSFDLVSPAPCTSSDPCDGVDDCQTFIDSCESFPSAGNQLGSINTSVNFRTSIDIQCSHSMDNGRWLNIFHISAGNEAGNPGDRFFAAWKRPNNQQLYFALGVPVGGFAQYKTLDCVDGEWNTYVLEQRQDKSNLDTVQIVFSRDGEEIASYTYDAAIVLSDTNVDVFSSRKTNNNDVAWLYPVRNFFHQSFDFCEDPCAGEENCSVIVDSCEINPSKNNQVATAPAALNYKMSADVFCADLYTVSNPWINIAHVTGGDDHSSPGSRNFAIWRHPRENKLHFHTNNPNGNHNDHSDYTPFVCTPGEWNTFTIEVRQAEEAPLALRYTVSIDGAEVKTGLYSSTGALTSGDLQFFVGDPWYNAASGYFVRNFIYQTFEDRVVSCDDPCEGEENCVSVVDSCGVNPTKNTEVATAPAALNYKISADVFCAELYTVSNPWINVIHVTGGDDRGTPGSRTFAMWRHPRQNKLHLHTNNPNGNHNDHSDYTPFVCTAGEWNNFSVEVRQVEGSPSTLSYVVSIDGTEMKTGTYSSTGALTSGDLQFFVADPWYNSADGYFVKNVVYQTFEEI</sequence>